<proteinExistence type="predicted"/>
<dbReference type="EMBL" id="JAWCUI010000035">
    <property type="protein sequence ID" value="KAL1894022.1"/>
    <property type="molecule type" value="Genomic_DNA"/>
</dbReference>
<dbReference type="PANTHER" id="PTHR30004">
    <property type="entry name" value="4-HYDROXYTHREONINE-4-PHOSPHATE DEHYDROGENASE"/>
    <property type="match status" value="1"/>
</dbReference>
<evidence type="ECO:0000256" key="3">
    <source>
        <dbReference type="ARBA" id="ARBA00023027"/>
    </source>
</evidence>
<evidence type="ECO:0000313" key="4">
    <source>
        <dbReference type="EMBL" id="KAL1894022.1"/>
    </source>
</evidence>
<dbReference type="Gene3D" id="3.40.718.10">
    <property type="entry name" value="Isopropylmalate Dehydrogenase"/>
    <property type="match status" value="1"/>
</dbReference>
<dbReference type="SUPFAM" id="SSF53659">
    <property type="entry name" value="Isocitrate/Isopropylmalate dehydrogenase-like"/>
    <property type="match status" value="1"/>
</dbReference>
<reference evidence="4 5" key="1">
    <citation type="journal article" date="2024" name="IMA Fungus">
        <title>IMA Genome - F19 : A genome assembly and annotation guide to empower mycologists, including annotated draft genome sequences of Ceratocystis pirilliformis, Diaporthe australafricana, Fusarium ophioides, Paecilomyces lecythidis, and Sporothrix stenoceras.</title>
        <authorList>
            <person name="Aylward J."/>
            <person name="Wilson A.M."/>
            <person name="Visagie C.M."/>
            <person name="Spraker J."/>
            <person name="Barnes I."/>
            <person name="Buitendag C."/>
            <person name="Ceriani C."/>
            <person name="Del Mar Angel L."/>
            <person name="du Plessis D."/>
            <person name="Fuchs T."/>
            <person name="Gasser K."/>
            <person name="Kramer D."/>
            <person name="Li W."/>
            <person name="Munsamy K."/>
            <person name="Piso A."/>
            <person name="Price J.L."/>
            <person name="Sonnekus B."/>
            <person name="Thomas C."/>
            <person name="van der Nest A."/>
            <person name="van Dijk A."/>
            <person name="van Heerden A."/>
            <person name="van Vuuren N."/>
            <person name="Yilmaz N."/>
            <person name="Duong T.A."/>
            <person name="van der Merwe N.A."/>
            <person name="Wingfield M.J."/>
            <person name="Wingfield B.D."/>
        </authorList>
    </citation>
    <scope>NUCLEOTIDE SEQUENCE [LARGE SCALE GENOMIC DNA]</scope>
    <source>
        <strain evidence="4 5">CMW 5346</strain>
    </source>
</reference>
<name>A0ABR3Z1F5_9PEZI</name>
<dbReference type="Pfam" id="PF04166">
    <property type="entry name" value="PdxA"/>
    <property type="match status" value="1"/>
</dbReference>
<dbReference type="Proteomes" id="UP001583186">
    <property type="component" value="Unassembled WGS sequence"/>
</dbReference>
<keyword evidence="1" id="KW-0479">Metal-binding</keyword>
<evidence type="ECO:0008006" key="6">
    <source>
        <dbReference type="Google" id="ProtNLM"/>
    </source>
</evidence>
<protein>
    <recommendedName>
        <fullName evidence="6">4-hydroxythreonine-4-phosphate dehydrogenase</fullName>
    </recommendedName>
</protein>
<dbReference type="PANTHER" id="PTHR30004:SF3">
    <property type="entry name" value="4-HYDROXYTHREONINE-4-PHOSPHATE DEHYDROGENASE 2-RELATED"/>
    <property type="match status" value="1"/>
</dbReference>
<evidence type="ECO:0000256" key="2">
    <source>
        <dbReference type="ARBA" id="ARBA00023002"/>
    </source>
</evidence>
<keyword evidence="3" id="KW-0520">NAD</keyword>
<keyword evidence="5" id="KW-1185">Reference proteome</keyword>
<accession>A0ABR3Z1F5</accession>
<evidence type="ECO:0000313" key="5">
    <source>
        <dbReference type="Proteomes" id="UP001583186"/>
    </source>
</evidence>
<comment type="caution">
    <text evidence="4">The sequence shown here is derived from an EMBL/GenBank/DDBJ whole genome shotgun (WGS) entry which is preliminary data.</text>
</comment>
<evidence type="ECO:0000256" key="1">
    <source>
        <dbReference type="ARBA" id="ARBA00022723"/>
    </source>
</evidence>
<sequence length="371" mass="39028">MGSFIGTDPNAPVAPRRVRIAMILGDAAGVGPELIAKLVSNPANTQRADILLLADKSELDSAIADAGGVHVTLAAPGQPASATAVQLLDDNSAAQFGPVERQVETKANGARCLYQLKRALALVKAGDVDGIVFGPLNKSSLKLAGMTEEDELRWFAKQLEFTGRTSEINIAGPLWTGRVTSHIGLEEVAARITTQSCLEAIELLSRLRWESGIASPRLGVCALNPHNGENGSFGRQEIDAIRPAVALAQKKGIDVQGPFPCDTIFLKSKHFDGIVTMYHDQGQIAMKLLSFEGGVTVQGGLPIPVATPAHGTAFDIVGKNLASITSTQNAFDTAATMAERRLLKAAGLVEDVQPKNGVVVKSAPVQVPSCC</sequence>
<organism evidence="4 5">
    <name type="scientific">Sporothrix stenoceras</name>
    <dbReference type="NCBI Taxonomy" id="5173"/>
    <lineage>
        <taxon>Eukaryota</taxon>
        <taxon>Fungi</taxon>
        <taxon>Dikarya</taxon>
        <taxon>Ascomycota</taxon>
        <taxon>Pezizomycotina</taxon>
        <taxon>Sordariomycetes</taxon>
        <taxon>Sordariomycetidae</taxon>
        <taxon>Ophiostomatales</taxon>
        <taxon>Ophiostomataceae</taxon>
        <taxon>Sporothrix</taxon>
    </lineage>
</organism>
<gene>
    <name evidence="4" type="ORF">Sste5346_006164</name>
</gene>
<keyword evidence="2" id="KW-0560">Oxidoreductase</keyword>
<dbReference type="InterPro" id="IPR005255">
    <property type="entry name" value="PdxA_fam"/>
</dbReference>